<feature type="compositionally biased region" description="Basic and acidic residues" evidence="1">
    <location>
        <begin position="13"/>
        <end position="26"/>
    </location>
</feature>
<keyword evidence="3" id="KW-1185">Reference proteome</keyword>
<dbReference type="PANTHER" id="PTHR46872:SF10">
    <property type="entry name" value="MYB-LIKE DOMAIN-CONTAINING PROTEIN"/>
    <property type="match status" value="1"/>
</dbReference>
<dbReference type="Proteomes" id="UP001370490">
    <property type="component" value="Unassembled WGS sequence"/>
</dbReference>
<feature type="region of interest" description="Disordered" evidence="1">
    <location>
        <begin position="1"/>
        <end position="33"/>
    </location>
</feature>
<evidence type="ECO:0000313" key="3">
    <source>
        <dbReference type="Proteomes" id="UP001370490"/>
    </source>
</evidence>
<feature type="compositionally biased region" description="Low complexity" evidence="1">
    <location>
        <begin position="259"/>
        <end position="271"/>
    </location>
</feature>
<gene>
    <name evidence="2" type="ORF">RJ641_028458</name>
</gene>
<protein>
    <recommendedName>
        <fullName evidence="4">AT-rich interactive domain-containing protein 2</fullName>
    </recommendedName>
</protein>
<feature type="compositionally biased region" description="Basic residues" evidence="1">
    <location>
        <begin position="1"/>
        <end position="12"/>
    </location>
</feature>
<dbReference type="PANTHER" id="PTHR46872">
    <property type="entry name" value="DNA BINDING PROTEIN"/>
    <property type="match status" value="1"/>
</dbReference>
<evidence type="ECO:0000256" key="1">
    <source>
        <dbReference type="SAM" id="MobiDB-lite"/>
    </source>
</evidence>
<sequence>MRRSMRIPVTKHGKGEYDFDGNERKHSPSVPNGVQMTQRKSIFGFYADSNALSILKGLAVDVCVSKSSEFSIPRLQNQILRLRQVIRLNNPECPRRKRKFQEFLKGNFPAPFRLALKKSNQQSSTELSKSQVSIAPSASHILNSVITTDSCSQQIALGTPISEDNSVSLSPLEDNSEPKHDNIFCADVADLGLPVPLSSLEDNCEPKQEYMVSCTVDEIELDLSVHGEESSAAVGSESADGLNPLNPKNLSPENTPLQDSDVSISSSNSSNLDEKLAPVNIQRPQRSNRLLNFIGDSLPRIIIPVGPRFQAEIPEWTDPPNLDHLYGDEGNSQNLRWLGTQMWPMKGIHADSSGTGVGKGRPESCSCASPGSTSCVKHHINERRRLLQSNLGSAFFTWKFDEMGEAVSKSWTCKECDTFNSLVLMNSFSSEKLFWKHAWKCFPSRGKQSIIDYYFNVFIPRRLSLQTRLSFDKFQSDHLDAKRCPLTERRNRSSNLCSSTNSRTRYSLRQN</sequence>
<dbReference type="EMBL" id="JBAMMX010000004">
    <property type="protein sequence ID" value="KAK6943081.1"/>
    <property type="molecule type" value="Genomic_DNA"/>
</dbReference>
<evidence type="ECO:0000313" key="2">
    <source>
        <dbReference type="EMBL" id="KAK6943081.1"/>
    </source>
</evidence>
<organism evidence="2 3">
    <name type="scientific">Dillenia turbinata</name>
    <dbReference type="NCBI Taxonomy" id="194707"/>
    <lineage>
        <taxon>Eukaryota</taxon>
        <taxon>Viridiplantae</taxon>
        <taxon>Streptophyta</taxon>
        <taxon>Embryophyta</taxon>
        <taxon>Tracheophyta</taxon>
        <taxon>Spermatophyta</taxon>
        <taxon>Magnoliopsida</taxon>
        <taxon>eudicotyledons</taxon>
        <taxon>Gunneridae</taxon>
        <taxon>Pentapetalae</taxon>
        <taxon>Dilleniales</taxon>
        <taxon>Dilleniaceae</taxon>
        <taxon>Dillenia</taxon>
    </lineage>
</organism>
<evidence type="ECO:0008006" key="4">
    <source>
        <dbReference type="Google" id="ProtNLM"/>
    </source>
</evidence>
<dbReference type="AlphaFoldDB" id="A0AAN8ZMD0"/>
<feature type="compositionally biased region" description="Polar residues" evidence="1">
    <location>
        <begin position="246"/>
        <end position="258"/>
    </location>
</feature>
<reference evidence="2 3" key="1">
    <citation type="submission" date="2023-12" db="EMBL/GenBank/DDBJ databases">
        <title>A high-quality genome assembly for Dillenia turbinata (Dilleniales).</title>
        <authorList>
            <person name="Chanderbali A."/>
        </authorList>
    </citation>
    <scope>NUCLEOTIDE SEQUENCE [LARGE SCALE GENOMIC DNA]</scope>
    <source>
        <strain evidence="2">LSX21</strain>
        <tissue evidence="2">Leaf</tissue>
    </source>
</reference>
<comment type="caution">
    <text evidence="2">The sequence shown here is derived from an EMBL/GenBank/DDBJ whole genome shotgun (WGS) entry which is preliminary data.</text>
</comment>
<feature type="region of interest" description="Disordered" evidence="1">
    <location>
        <begin position="227"/>
        <end position="279"/>
    </location>
</feature>
<feature type="compositionally biased region" description="Low complexity" evidence="1">
    <location>
        <begin position="230"/>
        <end position="241"/>
    </location>
</feature>
<accession>A0AAN8ZMD0</accession>
<name>A0AAN8ZMD0_9MAGN</name>
<proteinExistence type="predicted"/>